<reference evidence="1" key="2">
    <citation type="submission" date="2022-06" db="UniProtKB">
        <authorList>
            <consortium name="EnsemblMetazoa"/>
        </authorList>
    </citation>
    <scope>IDENTIFICATION</scope>
    <source>
        <strain evidence="1">DF5081</strain>
    </source>
</reference>
<proteinExistence type="predicted"/>
<sequence length="300" mass="34690">MSQDFGKATYVAGRHRKNPVLIYTSRTDRSKVYEFMIAAKFKVAGLVSWKCVSCSRIKNGYRNLGAELKRKVPLILVDNDVIKEDPEKPLNAEHFCNGKEAVEAVLTRAKMEFVHRHGNDDISDRQIRETIQDFAREAVTTTPIPLNNKEKKHVQRTLDANCLPLLHGVKKRRRCKQMKGVIGSFKQEQHETGLVAVKKEVVEEIETPVKRARRQSRSQVISQHQSPVMVRPLPYYYRVASSSSSQNQLPQQQNHHEIPEEYYEEVVQDTEHHNARLQDFDHEELIPADQQNVAYDIELR</sequence>
<dbReference type="Proteomes" id="UP000005237">
    <property type="component" value="Unassembled WGS sequence"/>
</dbReference>
<organism evidence="1 2">
    <name type="scientific">Caenorhabditis japonica</name>
    <dbReference type="NCBI Taxonomy" id="281687"/>
    <lineage>
        <taxon>Eukaryota</taxon>
        <taxon>Metazoa</taxon>
        <taxon>Ecdysozoa</taxon>
        <taxon>Nematoda</taxon>
        <taxon>Chromadorea</taxon>
        <taxon>Rhabditida</taxon>
        <taxon>Rhabditina</taxon>
        <taxon>Rhabditomorpha</taxon>
        <taxon>Rhabditoidea</taxon>
        <taxon>Rhabditidae</taxon>
        <taxon>Peloderinae</taxon>
        <taxon>Caenorhabditis</taxon>
    </lineage>
</organism>
<accession>A0A8R1HQR4</accession>
<reference evidence="2" key="1">
    <citation type="submission" date="2010-08" db="EMBL/GenBank/DDBJ databases">
        <authorList>
            <consortium name="Caenorhabditis japonica Sequencing Consortium"/>
            <person name="Wilson R.K."/>
        </authorList>
    </citation>
    <scope>NUCLEOTIDE SEQUENCE [LARGE SCALE GENOMIC DNA]</scope>
    <source>
        <strain evidence="2">DF5081</strain>
    </source>
</reference>
<dbReference type="AlphaFoldDB" id="A0A8R1HQR4"/>
<dbReference type="EnsemblMetazoa" id="CJA04146.1">
    <property type="protein sequence ID" value="CJA04146.1"/>
    <property type="gene ID" value="WBGene00123350"/>
</dbReference>
<evidence type="ECO:0000313" key="2">
    <source>
        <dbReference type="Proteomes" id="UP000005237"/>
    </source>
</evidence>
<keyword evidence="2" id="KW-1185">Reference proteome</keyword>
<protein>
    <submittedName>
        <fullName evidence="1">Uncharacterized protein</fullName>
    </submittedName>
</protein>
<name>A0A8R1HQR4_CAEJA</name>
<dbReference type="OMA" id="QQVAYSI"/>
<evidence type="ECO:0000313" key="1">
    <source>
        <dbReference type="EnsemblMetazoa" id="CJA04146.1"/>
    </source>
</evidence>